<evidence type="ECO:0000313" key="1">
    <source>
        <dbReference type="EMBL" id="QHU09336.1"/>
    </source>
</evidence>
<name>A0A6C0JX00_9ZZZZ</name>
<proteinExistence type="predicted"/>
<evidence type="ECO:0008006" key="2">
    <source>
        <dbReference type="Google" id="ProtNLM"/>
    </source>
</evidence>
<protein>
    <recommendedName>
        <fullName evidence="2">Rhamnan synthesis protein F</fullName>
    </recommendedName>
</protein>
<reference evidence="1" key="1">
    <citation type="journal article" date="2020" name="Nature">
        <title>Giant virus diversity and host interactions through global metagenomics.</title>
        <authorList>
            <person name="Schulz F."/>
            <person name="Roux S."/>
            <person name="Paez-Espino D."/>
            <person name="Jungbluth S."/>
            <person name="Walsh D.A."/>
            <person name="Denef V.J."/>
            <person name="McMahon K.D."/>
            <person name="Konstantinidis K.T."/>
            <person name="Eloe-Fadrosh E.A."/>
            <person name="Kyrpides N.C."/>
            <person name="Woyke T."/>
        </authorList>
    </citation>
    <scope>NUCLEOTIDE SEQUENCE</scope>
    <source>
        <strain evidence="1">GVMAG-S-1074260-58</strain>
    </source>
</reference>
<sequence length="262" mass="31162">MNKLLVLYVFHIYNDRVKHFIEHCIFYDQHVDFIIISNDKTIPFKAPDYVKIMRRDNIGYDFGGWSDALLTDNLYEGYDNFIFVNSSVMGPFLPSKYKGKWTDLYINGLQHNVKLFGSTINTCRQPLTKSHVQSYIFAMDKLTLKYLMTCEIFSVENYAKTFNEAILKKEVLMSRKIIEHNWNIGSLLPYYKNIDFTFKSKKPNECNIQFLDDVMFIEYLNKLWNINELVFIKGNRMQTRLRDPNKVRVKKPLNRFSLNYNS</sequence>
<organism evidence="1">
    <name type="scientific">viral metagenome</name>
    <dbReference type="NCBI Taxonomy" id="1070528"/>
    <lineage>
        <taxon>unclassified sequences</taxon>
        <taxon>metagenomes</taxon>
        <taxon>organismal metagenomes</taxon>
    </lineage>
</organism>
<dbReference type="AlphaFoldDB" id="A0A6C0JX00"/>
<dbReference type="InterPro" id="IPR007739">
    <property type="entry name" value="RgpF"/>
</dbReference>
<accession>A0A6C0JX00</accession>
<dbReference type="EMBL" id="MN740709">
    <property type="protein sequence ID" value="QHU09336.1"/>
    <property type="molecule type" value="Genomic_DNA"/>
</dbReference>
<dbReference type="Pfam" id="PF05045">
    <property type="entry name" value="RgpF"/>
    <property type="match status" value="1"/>
</dbReference>